<dbReference type="PANTHER" id="PTHR39515">
    <property type="entry name" value="CONSERVED PROTEIN"/>
    <property type="match status" value="1"/>
</dbReference>
<feature type="domain" description="HTH marR-type" evidence="1">
    <location>
        <begin position="1"/>
        <end position="134"/>
    </location>
</feature>
<reference evidence="2 3" key="1">
    <citation type="journal article" date="2012" name="J. Bacteriol.">
        <title>Genome Sequence of Radiation-Resistant Modestobacter marinus Strain BC501, a Representative Actinobacterium That Thrives on Calcareous Stone Surfaces.</title>
        <authorList>
            <person name="Normand P."/>
            <person name="Gury J."/>
            <person name="Pujic P."/>
            <person name="Chouaia B."/>
            <person name="Crotti E."/>
            <person name="Brusetti L."/>
            <person name="Daffonchio D."/>
            <person name="Vacherie B."/>
            <person name="Barbe V."/>
            <person name="Medigue C."/>
            <person name="Calteau A."/>
            <person name="Ghodhbane-Gtari F."/>
            <person name="Essoussi I."/>
            <person name="Nouioui I."/>
            <person name="Abbassi-Ghozzi I."/>
            <person name="Gtari M."/>
        </authorList>
    </citation>
    <scope>NUCLEOTIDE SEQUENCE [LARGE SCALE GENOMIC DNA]</scope>
    <source>
        <strain evidence="3">BC 501</strain>
    </source>
</reference>
<dbReference type="Gene3D" id="1.10.10.10">
    <property type="entry name" value="Winged helix-like DNA-binding domain superfamily/Winged helix DNA-binding domain"/>
    <property type="match status" value="1"/>
</dbReference>
<dbReference type="AlphaFoldDB" id="I4ESM6"/>
<name>I4ESM6_MODI5</name>
<evidence type="ECO:0000259" key="1">
    <source>
        <dbReference type="PROSITE" id="PS50995"/>
    </source>
</evidence>
<dbReference type="SMART" id="SM00347">
    <property type="entry name" value="HTH_MARR"/>
    <property type="match status" value="1"/>
</dbReference>
<dbReference type="InterPro" id="IPR052526">
    <property type="entry name" value="HTH-type_Bedaq_tolerance"/>
</dbReference>
<keyword evidence="3" id="KW-1185">Reference proteome</keyword>
<dbReference type="eggNOG" id="COG1846">
    <property type="taxonomic scope" value="Bacteria"/>
</dbReference>
<evidence type="ECO:0000313" key="2">
    <source>
        <dbReference type="EMBL" id="CCH86389.1"/>
    </source>
</evidence>
<dbReference type="InterPro" id="IPR036388">
    <property type="entry name" value="WH-like_DNA-bd_sf"/>
</dbReference>
<accession>I4ESM6</accession>
<dbReference type="PANTHER" id="PTHR39515:SF2">
    <property type="entry name" value="HTH-TYPE TRANSCRIPTIONAL REGULATOR RV0880"/>
    <property type="match status" value="1"/>
</dbReference>
<sequence>MDVDSSELAERLDDVVIALRRLTLDRQGLSLTAAATLTTLRRCGAARLTELAAGEGVSQPSMTALVGRLADAGLVHRRTDPGDGRAVLLTLTPAGAELLDRRREDRAARLAGPLAQLAEDDVRAITAALPALARLAQAPVPERTGGTS</sequence>
<dbReference type="HOGENOM" id="CLU_083287_15_1_11"/>
<evidence type="ECO:0000313" key="3">
    <source>
        <dbReference type="Proteomes" id="UP000006461"/>
    </source>
</evidence>
<organism evidence="2 3">
    <name type="scientific">Modestobacter italicus (strain DSM 44449 / CECT 9708 / BC 501)</name>
    <dbReference type="NCBI Taxonomy" id="2732864"/>
    <lineage>
        <taxon>Bacteria</taxon>
        <taxon>Bacillati</taxon>
        <taxon>Actinomycetota</taxon>
        <taxon>Actinomycetes</taxon>
        <taxon>Geodermatophilales</taxon>
        <taxon>Geodermatophilaceae</taxon>
        <taxon>Modestobacter</taxon>
    </lineage>
</organism>
<dbReference type="KEGG" id="mmar:MODMU_0939"/>
<protein>
    <submittedName>
        <fullName evidence="2">Transcriptional regulator, MarR family</fullName>
    </submittedName>
</protein>
<gene>
    <name evidence="2" type="ordered locus">MODMU_0939</name>
</gene>
<dbReference type="STRING" id="477641.MODMU_0939"/>
<dbReference type="InterPro" id="IPR000835">
    <property type="entry name" value="HTH_MarR-typ"/>
</dbReference>
<dbReference type="GO" id="GO:0003700">
    <property type="term" value="F:DNA-binding transcription factor activity"/>
    <property type="evidence" value="ECO:0007669"/>
    <property type="project" value="InterPro"/>
</dbReference>
<proteinExistence type="predicted"/>
<dbReference type="Proteomes" id="UP000006461">
    <property type="component" value="Chromosome"/>
</dbReference>
<dbReference type="EMBL" id="FO203431">
    <property type="protein sequence ID" value="CCH86389.1"/>
    <property type="molecule type" value="Genomic_DNA"/>
</dbReference>
<dbReference type="SUPFAM" id="SSF46785">
    <property type="entry name" value="Winged helix' DNA-binding domain"/>
    <property type="match status" value="1"/>
</dbReference>
<dbReference type="PROSITE" id="PS50995">
    <property type="entry name" value="HTH_MARR_2"/>
    <property type="match status" value="1"/>
</dbReference>
<dbReference type="Pfam" id="PF01047">
    <property type="entry name" value="MarR"/>
    <property type="match status" value="1"/>
</dbReference>
<dbReference type="OMA" id="DHGPMRM"/>
<dbReference type="InterPro" id="IPR036390">
    <property type="entry name" value="WH_DNA-bd_sf"/>
</dbReference>